<evidence type="ECO:0000313" key="2">
    <source>
        <dbReference type="Proteomes" id="UP001278766"/>
    </source>
</evidence>
<keyword evidence="2" id="KW-1185">Reference proteome</keyword>
<comment type="caution">
    <text evidence="1">The sequence shown here is derived from an EMBL/GenBank/DDBJ whole genome shotgun (WGS) entry which is preliminary data.</text>
</comment>
<protein>
    <submittedName>
        <fullName evidence="1">Uncharacterized protein</fullName>
    </submittedName>
</protein>
<name>A0AAE0HJK7_9PEZI</name>
<dbReference type="EMBL" id="JAUEPN010000003">
    <property type="protein sequence ID" value="KAK3297727.1"/>
    <property type="molecule type" value="Genomic_DNA"/>
</dbReference>
<accession>A0AAE0HJK7</accession>
<reference evidence="1" key="1">
    <citation type="journal article" date="2023" name="Mol. Phylogenet. Evol.">
        <title>Genome-scale phylogeny and comparative genomics of the fungal order Sordariales.</title>
        <authorList>
            <person name="Hensen N."/>
            <person name="Bonometti L."/>
            <person name="Westerberg I."/>
            <person name="Brannstrom I.O."/>
            <person name="Guillou S."/>
            <person name="Cros-Aarteil S."/>
            <person name="Calhoun S."/>
            <person name="Haridas S."/>
            <person name="Kuo A."/>
            <person name="Mondo S."/>
            <person name="Pangilinan J."/>
            <person name="Riley R."/>
            <person name="LaButti K."/>
            <person name="Andreopoulos B."/>
            <person name="Lipzen A."/>
            <person name="Chen C."/>
            <person name="Yan M."/>
            <person name="Daum C."/>
            <person name="Ng V."/>
            <person name="Clum A."/>
            <person name="Steindorff A."/>
            <person name="Ohm R.A."/>
            <person name="Martin F."/>
            <person name="Silar P."/>
            <person name="Natvig D.O."/>
            <person name="Lalanne C."/>
            <person name="Gautier V."/>
            <person name="Ament-Velasquez S.L."/>
            <person name="Kruys A."/>
            <person name="Hutchinson M.I."/>
            <person name="Powell A.J."/>
            <person name="Barry K."/>
            <person name="Miller A.N."/>
            <person name="Grigoriev I.V."/>
            <person name="Debuchy R."/>
            <person name="Gladieux P."/>
            <person name="Hiltunen Thoren M."/>
            <person name="Johannesson H."/>
        </authorList>
    </citation>
    <scope>NUCLEOTIDE SEQUENCE</scope>
    <source>
        <strain evidence="1">CBS 168.71</strain>
    </source>
</reference>
<sequence>MNLYGISNVSKRAETVDRHPRLSCVIDAAKLKDLFVIGSAREAPGTDTRLVIFGGYHSISRASSYHAKEIPVEVDDRHVIVMPSPARASISGLDYRCGGRQGQLRFFNQATYGPILDVIAGPALRQPWQARVHLVGVELFESRFPDCFSSGRSRVIGNSTPKPEAVSYIWVSRWIPPSYPGTVYAALQHPINSLIACLCSASLIHRLPYN</sequence>
<dbReference type="Proteomes" id="UP001278766">
    <property type="component" value="Unassembled WGS sequence"/>
</dbReference>
<reference evidence="1" key="2">
    <citation type="submission" date="2023-06" db="EMBL/GenBank/DDBJ databases">
        <authorList>
            <consortium name="Lawrence Berkeley National Laboratory"/>
            <person name="Haridas S."/>
            <person name="Hensen N."/>
            <person name="Bonometti L."/>
            <person name="Westerberg I."/>
            <person name="Brannstrom I.O."/>
            <person name="Guillou S."/>
            <person name="Cros-Aarteil S."/>
            <person name="Calhoun S."/>
            <person name="Kuo A."/>
            <person name="Mondo S."/>
            <person name="Pangilinan J."/>
            <person name="Riley R."/>
            <person name="Labutti K."/>
            <person name="Andreopoulos B."/>
            <person name="Lipzen A."/>
            <person name="Chen C."/>
            <person name="Yanf M."/>
            <person name="Daum C."/>
            <person name="Ng V."/>
            <person name="Clum A."/>
            <person name="Steindorff A."/>
            <person name="Ohm R."/>
            <person name="Martin F."/>
            <person name="Silar P."/>
            <person name="Natvig D."/>
            <person name="Lalanne C."/>
            <person name="Gautier V."/>
            <person name="Ament-Velasquez S.L."/>
            <person name="Kruys A."/>
            <person name="Hutchinson M.I."/>
            <person name="Powell A.J."/>
            <person name="Barry K."/>
            <person name="Miller A.N."/>
            <person name="Grigoriev I.V."/>
            <person name="Debuchy R."/>
            <person name="Gladieux P."/>
            <person name="Thoren M.H."/>
            <person name="Johannesson H."/>
        </authorList>
    </citation>
    <scope>NUCLEOTIDE SEQUENCE</scope>
    <source>
        <strain evidence="1">CBS 168.71</strain>
    </source>
</reference>
<dbReference type="AlphaFoldDB" id="A0AAE0HJK7"/>
<organism evidence="1 2">
    <name type="scientific">Chaetomium fimeti</name>
    <dbReference type="NCBI Taxonomy" id="1854472"/>
    <lineage>
        <taxon>Eukaryota</taxon>
        <taxon>Fungi</taxon>
        <taxon>Dikarya</taxon>
        <taxon>Ascomycota</taxon>
        <taxon>Pezizomycotina</taxon>
        <taxon>Sordariomycetes</taxon>
        <taxon>Sordariomycetidae</taxon>
        <taxon>Sordariales</taxon>
        <taxon>Chaetomiaceae</taxon>
        <taxon>Chaetomium</taxon>
    </lineage>
</organism>
<evidence type="ECO:0000313" key="1">
    <source>
        <dbReference type="EMBL" id="KAK3297727.1"/>
    </source>
</evidence>
<dbReference type="RefSeq" id="XP_062661241.1">
    <property type="nucleotide sequence ID" value="XM_062798113.1"/>
</dbReference>
<gene>
    <name evidence="1" type="ORF">B0H64DRAFT_130451</name>
</gene>
<dbReference type="GeneID" id="87835061"/>
<proteinExistence type="predicted"/>